<evidence type="ECO:0000256" key="1">
    <source>
        <dbReference type="ARBA" id="ARBA00004141"/>
    </source>
</evidence>
<keyword evidence="5 8" id="KW-1133">Transmembrane helix</keyword>
<gene>
    <name evidence="9" type="ORF">ACZ11_19530</name>
</gene>
<reference evidence="10" key="1">
    <citation type="submission" date="2015-07" db="EMBL/GenBank/DDBJ databases">
        <authorList>
            <consortium name="Consortium for Microbial Forensics and Genomics (microFORGE)"/>
            <person name="Knight B.M."/>
            <person name="Roberts D.P."/>
            <person name="Lin D."/>
            <person name="Hari K."/>
            <person name="Fletcher J."/>
            <person name="Melcher U."/>
            <person name="Blagden T."/>
            <person name="Winegar R.A."/>
        </authorList>
    </citation>
    <scope>NUCLEOTIDE SEQUENCE [LARGE SCALE GENOMIC DNA]</scope>
    <source>
        <strain evidence="10">DSM 23493</strain>
    </source>
</reference>
<keyword evidence="4 7" id="KW-0812">Transmembrane</keyword>
<feature type="transmembrane region" description="Helical" evidence="8">
    <location>
        <begin position="240"/>
        <end position="260"/>
    </location>
</feature>
<dbReference type="GeneID" id="96600404"/>
<comment type="subcellular location">
    <subcellularLocation>
        <location evidence="1">Membrane</location>
        <topology evidence="1">Multi-pass membrane protein</topology>
    </subcellularLocation>
</comment>
<dbReference type="InterPro" id="IPR022357">
    <property type="entry name" value="MIP_CS"/>
</dbReference>
<feature type="transmembrane region" description="Helical" evidence="8">
    <location>
        <begin position="131"/>
        <end position="151"/>
    </location>
</feature>
<feature type="transmembrane region" description="Helical" evidence="8">
    <location>
        <begin position="82"/>
        <end position="104"/>
    </location>
</feature>
<evidence type="ECO:0000256" key="6">
    <source>
        <dbReference type="ARBA" id="ARBA00023136"/>
    </source>
</evidence>
<dbReference type="InterPro" id="IPR000425">
    <property type="entry name" value="MIP"/>
</dbReference>
<proteinExistence type="inferred from homology"/>
<organism evidence="9 10">
    <name type="scientific">Lysinibacillus xylanilyticus</name>
    <dbReference type="NCBI Taxonomy" id="582475"/>
    <lineage>
        <taxon>Bacteria</taxon>
        <taxon>Bacillati</taxon>
        <taxon>Bacillota</taxon>
        <taxon>Bacilli</taxon>
        <taxon>Bacillales</taxon>
        <taxon>Bacillaceae</taxon>
        <taxon>Lysinibacillus</taxon>
    </lineage>
</organism>
<dbReference type="GO" id="GO:0005886">
    <property type="term" value="C:plasma membrane"/>
    <property type="evidence" value="ECO:0007669"/>
    <property type="project" value="TreeGrafter"/>
</dbReference>
<dbReference type="PROSITE" id="PS00221">
    <property type="entry name" value="MIP"/>
    <property type="match status" value="1"/>
</dbReference>
<evidence type="ECO:0000256" key="2">
    <source>
        <dbReference type="ARBA" id="ARBA00006175"/>
    </source>
</evidence>
<dbReference type="RefSeq" id="WP_049668201.1">
    <property type="nucleotide sequence ID" value="NZ_JBIVOC010000001.1"/>
</dbReference>
<accession>A0A0K9F427</accession>
<comment type="caution">
    <text evidence="9">The sequence shown here is derived from an EMBL/GenBank/DDBJ whole genome shotgun (WGS) entry which is preliminary data.</text>
</comment>
<evidence type="ECO:0000256" key="3">
    <source>
        <dbReference type="ARBA" id="ARBA00022448"/>
    </source>
</evidence>
<evidence type="ECO:0000313" key="9">
    <source>
        <dbReference type="EMBL" id="KMY29295.1"/>
    </source>
</evidence>
<dbReference type="GO" id="GO:0015254">
    <property type="term" value="F:glycerol channel activity"/>
    <property type="evidence" value="ECO:0007669"/>
    <property type="project" value="TreeGrafter"/>
</dbReference>
<sequence>MSTFTAELVGTMILILFGGGVVAGVSLHKSKGFGGGWVVITFAWGLGVAMAAYAVGGISGAHLNPALTIALATIGNFPWEDVPTYIAAQLIGAFLGGVLVYFMYLPHWKGTKDPEAKLAVFSTMPAIKHPLSNLISEMIGTFILVLGILALGTNTITDGMNPFLVGMLIVVIGMALGGPTGYAINPARDLGPRIAHFFLPIPGKRDSGWSYAWIPVVGPIIGGTFGALFFQQIFEGNNSITFWVFAIIVVIIFISAQMTVKNIKSEE</sequence>
<dbReference type="AlphaFoldDB" id="A0A0K9F427"/>
<feature type="transmembrane region" description="Helical" evidence="8">
    <location>
        <begin position="37"/>
        <end position="62"/>
    </location>
</feature>
<feature type="transmembrane region" description="Helical" evidence="8">
    <location>
        <begin position="6"/>
        <end position="25"/>
    </location>
</feature>
<dbReference type="Proteomes" id="UP000037326">
    <property type="component" value="Unassembled WGS sequence"/>
</dbReference>
<protein>
    <submittedName>
        <fullName evidence="9">Glycerol transporter</fullName>
    </submittedName>
</protein>
<dbReference type="OrthoDB" id="9807293at2"/>
<evidence type="ECO:0000256" key="5">
    <source>
        <dbReference type="ARBA" id="ARBA00022989"/>
    </source>
</evidence>
<dbReference type="PATRIC" id="fig|582475.4.peg.2977"/>
<dbReference type="InterPro" id="IPR023271">
    <property type="entry name" value="Aquaporin-like"/>
</dbReference>
<comment type="similarity">
    <text evidence="2 7">Belongs to the MIP/aquaporin (TC 1.A.8) family.</text>
</comment>
<dbReference type="PRINTS" id="PR00783">
    <property type="entry name" value="MINTRINSICP"/>
</dbReference>
<dbReference type="CDD" id="cd00333">
    <property type="entry name" value="MIP"/>
    <property type="match status" value="1"/>
</dbReference>
<evidence type="ECO:0000313" key="10">
    <source>
        <dbReference type="Proteomes" id="UP000037326"/>
    </source>
</evidence>
<keyword evidence="3 7" id="KW-0813">Transport</keyword>
<dbReference type="InterPro" id="IPR050363">
    <property type="entry name" value="MIP/Aquaporin"/>
</dbReference>
<dbReference type="PANTHER" id="PTHR43829">
    <property type="entry name" value="AQUAPORIN OR AQUAGLYCEROPORIN RELATED"/>
    <property type="match status" value="1"/>
</dbReference>
<name>A0A0K9F427_9BACI</name>
<feature type="transmembrane region" description="Helical" evidence="8">
    <location>
        <begin position="211"/>
        <end position="234"/>
    </location>
</feature>
<evidence type="ECO:0000256" key="8">
    <source>
        <dbReference type="SAM" id="Phobius"/>
    </source>
</evidence>
<feature type="transmembrane region" description="Helical" evidence="8">
    <location>
        <begin position="163"/>
        <end position="184"/>
    </location>
</feature>
<keyword evidence="6 8" id="KW-0472">Membrane</keyword>
<dbReference type="EMBL" id="LFXJ01000010">
    <property type="protein sequence ID" value="KMY29295.1"/>
    <property type="molecule type" value="Genomic_DNA"/>
</dbReference>
<dbReference type="Pfam" id="PF00230">
    <property type="entry name" value="MIP"/>
    <property type="match status" value="1"/>
</dbReference>
<evidence type="ECO:0000256" key="4">
    <source>
        <dbReference type="ARBA" id="ARBA00022692"/>
    </source>
</evidence>
<dbReference type="Gene3D" id="1.20.1080.10">
    <property type="entry name" value="Glycerol uptake facilitator protein"/>
    <property type="match status" value="1"/>
</dbReference>
<evidence type="ECO:0000256" key="7">
    <source>
        <dbReference type="RuleBase" id="RU000477"/>
    </source>
</evidence>
<dbReference type="SUPFAM" id="SSF81338">
    <property type="entry name" value="Aquaporin-like"/>
    <property type="match status" value="1"/>
</dbReference>
<dbReference type="PANTHER" id="PTHR43829:SF9">
    <property type="entry name" value="AQUAPORIN-9"/>
    <property type="match status" value="1"/>
</dbReference>
<dbReference type="NCBIfam" id="TIGR00861">
    <property type="entry name" value="MIP"/>
    <property type="match status" value="1"/>
</dbReference>